<dbReference type="RefSeq" id="WP_067880278.1">
    <property type="nucleotide sequence ID" value="NZ_JAAXOP010000005.1"/>
</dbReference>
<sequence length="146" mass="15870">MSEFDILRPSPRITASLCTAARELGDEVRAVLLHSPRPVFLFYLAQTFDQLGAELAANRRAGTDTPARQLCLHLMCSHAQSRTHDHEAARLRARLLDASDADVTAEIRTVTGRSGDRRDFIALGDMLATGGMGAFFAPFKSTGLVA</sequence>
<organism evidence="1 2">
    <name type="scientific">Nocardia vermiculata</name>
    <dbReference type="NCBI Taxonomy" id="257274"/>
    <lineage>
        <taxon>Bacteria</taxon>
        <taxon>Bacillati</taxon>
        <taxon>Actinomycetota</taxon>
        <taxon>Actinomycetes</taxon>
        <taxon>Mycobacteriales</taxon>
        <taxon>Nocardiaceae</taxon>
        <taxon>Nocardia</taxon>
    </lineage>
</organism>
<dbReference type="EMBL" id="JAAXOP010000005">
    <property type="protein sequence ID" value="NKY50812.1"/>
    <property type="molecule type" value="Genomic_DNA"/>
</dbReference>
<keyword evidence="2" id="KW-1185">Reference proteome</keyword>
<protein>
    <submittedName>
        <fullName evidence="1">Uncharacterized protein</fullName>
    </submittedName>
</protein>
<evidence type="ECO:0000313" key="1">
    <source>
        <dbReference type="EMBL" id="NKY50812.1"/>
    </source>
</evidence>
<dbReference type="AlphaFoldDB" id="A0A846XY21"/>
<accession>A0A846XY21</accession>
<evidence type="ECO:0000313" key="2">
    <source>
        <dbReference type="Proteomes" id="UP000565711"/>
    </source>
</evidence>
<reference evidence="1 2" key="1">
    <citation type="submission" date="2020-04" db="EMBL/GenBank/DDBJ databases">
        <title>MicrobeNet Type strains.</title>
        <authorList>
            <person name="Nicholson A.C."/>
        </authorList>
    </citation>
    <scope>NUCLEOTIDE SEQUENCE [LARGE SCALE GENOMIC DNA]</scope>
    <source>
        <strain evidence="1 2">JCM 12354</strain>
    </source>
</reference>
<comment type="caution">
    <text evidence="1">The sequence shown here is derived from an EMBL/GenBank/DDBJ whole genome shotgun (WGS) entry which is preliminary data.</text>
</comment>
<gene>
    <name evidence="1" type="ORF">HGA08_11370</name>
</gene>
<dbReference type="Proteomes" id="UP000565711">
    <property type="component" value="Unassembled WGS sequence"/>
</dbReference>
<proteinExistence type="predicted"/>
<name>A0A846XY21_9NOCA</name>